<feature type="compositionally biased region" description="Basic residues" evidence="3">
    <location>
        <begin position="77"/>
        <end position="96"/>
    </location>
</feature>
<proteinExistence type="predicted"/>
<comment type="caution">
    <text evidence="5">The sequence shown here is derived from an EMBL/GenBank/DDBJ whole genome shotgun (WGS) entry which is preliminary data.</text>
</comment>
<dbReference type="EMBL" id="JANBPU010000250">
    <property type="protein sequence ID" value="KAJ1913625.1"/>
    <property type="molecule type" value="Genomic_DNA"/>
</dbReference>
<dbReference type="OrthoDB" id="5575144at2759"/>
<feature type="region of interest" description="Disordered" evidence="3">
    <location>
        <begin position="250"/>
        <end position="289"/>
    </location>
</feature>
<dbReference type="GO" id="GO:0008270">
    <property type="term" value="F:zinc ion binding"/>
    <property type="evidence" value="ECO:0007669"/>
    <property type="project" value="InterPro"/>
</dbReference>
<reference evidence="5" key="1">
    <citation type="submission" date="2022-07" db="EMBL/GenBank/DDBJ databases">
        <title>Phylogenomic reconstructions and comparative analyses of Kickxellomycotina fungi.</title>
        <authorList>
            <person name="Reynolds N.K."/>
            <person name="Stajich J.E."/>
            <person name="Barry K."/>
            <person name="Grigoriev I.V."/>
            <person name="Crous P."/>
            <person name="Smith M.E."/>
        </authorList>
    </citation>
    <scope>NUCLEOTIDE SEQUENCE</scope>
    <source>
        <strain evidence="5">NBRC 100468</strain>
    </source>
</reference>
<sequence>MLPGTNFAPAGSMLIRVPPGIQPGQLIISGNGHPIRRKRAQVKNACINCQKACKKCDDGRPCQRCIKYGIEDTCRSSKRKERKKGIKRGPYKKRKHLESDMSVSSMGVIHSDIGPQHSYESHQSAHHHLVPTSVSVSSSAAVPFHYSDPRGGRSITPSQDYVLQQQQQEHRIPSSSAAVHPHHRVQHVIRRERAQTTSSAYYPSRHNMVMRPGEHDWNDVASEPSIPDAFPAQRIQASAAAAASSGISMSAAQRSGGQPLMGRGSLGIQTSSGSSPRGGISAPTNQQTRYHSLSRESFGPHSFHPHRRSTSMHSSMDRVSTIPKNQTILPPPPLPQQCMQKSQASSSQSTISTSKVITGVDPAVRVPSRPSETTIPFSLSRTNSSMPATVDGSRRSSGFTISLSKSHTEEESKEPTVSPHFHWLNSKKAHSVWNDSLPSAVAIGDRMPLEKSLKSQSLVLPPLSQLMGDKLAGFSKPDNATTVKSAIGVDNTGVATGLLSPTLVTATSS</sequence>
<dbReference type="PANTHER" id="PTHR47659">
    <property type="entry name" value="ZN(II)2CYS6 TRANSCRIPTION FACTOR (EUROFUNG)-RELATED"/>
    <property type="match status" value="1"/>
</dbReference>
<dbReference type="PANTHER" id="PTHR47659:SF7">
    <property type="entry name" value="FUNGAL TRANSCRIPTIONAL REGULATORY PROTEIN, N-TERMINAL DOMAIN-CONTAINING PROTEIN"/>
    <property type="match status" value="1"/>
</dbReference>
<keyword evidence="6" id="KW-1185">Reference proteome</keyword>
<dbReference type="Gene3D" id="4.10.240.10">
    <property type="entry name" value="Zn(2)-C6 fungal-type DNA-binding domain"/>
    <property type="match status" value="1"/>
</dbReference>
<dbReference type="Proteomes" id="UP001150538">
    <property type="component" value="Unassembled WGS sequence"/>
</dbReference>
<evidence type="ECO:0000256" key="3">
    <source>
        <dbReference type="SAM" id="MobiDB-lite"/>
    </source>
</evidence>
<gene>
    <name evidence="5" type="ORF">H4219_005134</name>
</gene>
<evidence type="ECO:0000256" key="2">
    <source>
        <dbReference type="ARBA" id="ARBA00023242"/>
    </source>
</evidence>
<evidence type="ECO:0000313" key="5">
    <source>
        <dbReference type="EMBL" id="KAJ1913625.1"/>
    </source>
</evidence>
<feature type="region of interest" description="Disordered" evidence="3">
    <location>
        <begin position="364"/>
        <end position="396"/>
    </location>
</feature>
<keyword evidence="1" id="KW-0479">Metal-binding</keyword>
<feature type="domain" description="Zn(2)-C6 fungal-type" evidence="4">
    <location>
        <begin position="45"/>
        <end position="76"/>
    </location>
</feature>
<dbReference type="PROSITE" id="PS50048">
    <property type="entry name" value="ZN2_CY6_FUNGAL_2"/>
    <property type="match status" value="1"/>
</dbReference>
<dbReference type="InterPro" id="IPR001138">
    <property type="entry name" value="Zn2Cys6_DnaBD"/>
</dbReference>
<accession>A0A9W8DLN7</accession>
<protein>
    <recommendedName>
        <fullName evidence="4">Zn(2)-C6 fungal-type domain-containing protein</fullName>
    </recommendedName>
</protein>
<dbReference type="GO" id="GO:0000981">
    <property type="term" value="F:DNA-binding transcription factor activity, RNA polymerase II-specific"/>
    <property type="evidence" value="ECO:0007669"/>
    <property type="project" value="InterPro"/>
</dbReference>
<dbReference type="InterPro" id="IPR036864">
    <property type="entry name" value="Zn2-C6_fun-type_DNA-bd_sf"/>
</dbReference>
<feature type="region of interest" description="Disordered" evidence="3">
    <location>
        <begin position="295"/>
        <end position="314"/>
    </location>
</feature>
<dbReference type="AlphaFoldDB" id="A0A9W8DLN7"/>
<dbReference type="InterPro" id="IPR050335">
    <property type="entry name" value="ERT1_acuK_gluconeogen_tf"/>
</dbReference>
<keyword evidence="2" id="KW-0539">Nucleus</keyword>
<evidence type="ECO:0000313" key="6">
    <source>
        <dbReference type="Proteomes" id="UP001150538"/>
    </source>
</evidence>
<evidence type="ECO:0000256" key="1">
    <source>
        <dbReference type="ARBA" id="ARBA00022723"/>
    </source>
</evidence>
<name>A0A9W8DLN7_9FUNG</name>
<feature type="region of interest" description="Disordered" evidence="3">
    <location>
        <begin position="77"/>
        <end position="101"/>
    </location>
</feature>
<organism evidence="5 6">
    <name type="scientific">Mycoemilia scoparia</name>
    <dbReference type="NCBI Taxonomy" id="417184"/>
    <lineage>
        <taxon>Eukaryota</taxon>
        <taxon>Fungi</taxon>
        <taxon>Fungi incertae sedis</taxon>
        <taxon>Zoopagomycota</taxon>
        <taxon>Kickxellomycotina</taxon>
        <taxon>Kickxellomycetes</taxon>
        <taxon>Kickxellales</taxon>
        <taxon>Kickxellaceae</taxon>
        <taxon>Mycoemilia</taxon>
    </lineage>
</organism>
<evidence type="ECO:0000259" key="4">
    <source>
        <dbReference type="PROSITE" id="PS50048"/>
    </source>
</evidence>
<dbReference type="CDD" id="cd00067">
    <property type="entry name" value="GAL4"/>
    <property type="match status" value="1"/>
</dbReference>
<feature type="compositionally biased region" description="Polar residues" evidence="3">
    <location>
        <begin position="370"/>
        <end position="387"/>
    </location>
</feature>
<dbReference type="SMART" id="SM00066">
    <property type="entry name" value="GAL4"/>
    <property type="match status" value="1"/>
</dbReference>